<dbReference type="EMBL" id="BGPR01018159">
    <property type="protein sequence ID" value="GBN78383.1"/>
    <property type="molecule type" value="Genomic_DNA"/>
</dbReference>
<dbReference type="AlphaFoldDB" id="A0A4Y2RRU1"/>
<organism evidence="2 3">
    <name type="scientific">Araneus ventricosus</name>
    <name type="common">Orbweaver spider</name>
    <name type="synonym">Epeira ventricosa</name>
    <dbReference type="NCBI Taxonomy" id="182803"/>
    <lineage>
        <taxon>Eukaryota</taxon>
        <taxon>Metazoa</taxon>
        <taxon>Ecdysozoa</taxon>
        <taxon>Arthropoda</taxon>
        <taxon>Chelicerata</taxon>
        <taxon>Arachnida</taxon>
        <taxon>Araneae</taxon>
        <taxon>Araneomorphae</taxon>
        <taxon>Entelegynae</taxon>
        <taxon>Araneoidea</taxon>
        <taxon>Araneidae</taxon>
        <taxon>Araneus</taxon>
    </lineage>
</organism>
<reference evidence="2 3" key="1">
    <citation type="journal article" date="2019" name="Sci. Rep.">
        <title>Orb-weaving spider Araneus ventricosus genome elucidates the spidroin gene catalogue.</title>
        <authorList>
            <person name="Kono N."/>
            <person name="Nakamura H."/>
            <person name="Ohtoshi R."/>
            <person name="Moran D.A.P."/>
            <person name="Shinohara A."/>
            <person name="Yoshida Y."/>
            <person name="Fujiwara M."/>
            <person name="Mori M."/>
            <person name="Tomita M."/>
            <person name="Arakawa K."/>
        </authorList>
    </citation>
    <scope>NUCLEOTIDE SEQUENCE [LARGE SCALE GENOMIC DNA]</scope>
</reference>
<keyword evidence="3" id="KW-1185">Reference proteome</keyword>
<evidence type="ECO:0000313" key="2">
    <source>
        <dbReference type="EMBL" id="GBN78383.1"/>
    </source>
</evidence>
<gene>
    <name evidence="2" type="ORF">AVEN_231665_1</name>
</gene>
<comment type="caution">
    <text evidence="2">The sequence shown here is derived from an EMBL/GenBank/DDBJ whole genome shotgun (WGS) entry which is preliminary data.</text>
</comment>
<feature type="region of interest" description="Disordered" evidence="1">
    <location>
        <begin position="87"/>
        <end position="115"/>
    </location>
</feature>
<sequence>MFALFPSVRTGRIDVARGLGKPELKETKYETANIVKAKATEVMKEPSGNDLKHSSGIWKIHMEPYEYLRGLLDFTFQLEEALSSSNQSAAKLGLSSGKSPAVPPPKKILNPSVRPCSDMRFNEIDHMIERSS</sequence>
<protein>
    <submittedName>
        <fullName evidence="2">Uncharacterized protein</fullName>
    </submittedName>
</protein>
<name>A0A4Y2RRU1_ARAVE</name>
<evidence type="ECO:0000313" key="3">
    <source>
        <dbReference type="Proteomes" id="UP000499080"/>
    </source>
</evidence>
<proteinExistence type="predicted"/>
<dbReference type="Proteomes" id="UP000499080">
    <property type="component" value="Unassembled WGS sequence"/>
</dbReference>
<accession>A0A4Y2RRU1</accession>
<evidence type="ECO:0000256" key="1">
    <source>
        <dbReference type="SAM" id="MobiDB-lite"/>
    </source>
</evidence>